<dbReference type="Proteomes" id="UP001596074">
    <property type="component" value="Unassembled WGS sequence"/>
</dbReference>
<feature type="compositionally biased region" description="Basic and acidic residues" evidence="5">
    <location>
        <begin position="1"/>
        <end position="13"/>
    </location>
</feature>
<reference evidence="8" key="1">
    <citation type="journal article" date="2019" name="Int. J. Syst. Evol. Microbiol.">
        <title>The Global Catalogue of Microorganisms (GCM) 10K type strain sequencing project: providing services to taxonomists for standard genome sequencing and annotation.</title>
        <authorList>
            <consortium name="The Broad Institute Genomics Platform"/>
            <consortium name="The Broad Institute Genome Sequencing Center for Infectious Disease"/>
            <person name="Wu L."/>
            <person name="Ma J."/>
        </authorList>
    </citation>
    <scope>NUCLEOTIDE SEQUENCE [LARGE SCALE GENOMIC DNA]</scope>
    <source>
        <strain evidence="8">KCTC 42087</strain>
    </source>
</reference>
<dbReference type="InterPro" id="IPR050109">
    <property type="entry name" value="HTH-type_TetR-like_transc_reg"/>
</dbReference>
<keyword evidence="1" id="KW-0805">Transcription regulation</keyword>
<dbReference type="PANTHER" id="PTHR30055:SF234">
    <property type="entry name" value="HTH-TYPE TRANSCRIPTIONAL REGULATOR BETI"/>
    <property type="match status" value="1"/>
</dbReference>
<evidence type="ECO:0000256" key="5">
    <source>
        <dbReference type="SAM" id="MobiDB-lite"/>
    </source>
</evidence>
<evidence type="ECO:0000256" key="4">
    <source>
        <dbReference type="PROSITE-ProRule" id="PRU00335"/>
    </source>
</evidence>
<keyword evidence="2 4" id="KW-0238">DNA-binding</keyword>
<keyword evidence="8" id="KW-1185">Reference proteome</keyword>
<dbReference type="RefSeq" id="WP_378291736.1">
    <property type="nucleotide sequence ID" value="NZ_JBHSON010000134.1"/>
</dbReference>
<dbReference type="PANTHER" id="PTHR30055">
    <property type="entry name" value="HTH-TYPE TRANSCRIPTIONAL REGULATOR RUTR"/>
    <property type="match status" value="1"/>
</dbReference>
<comment type="caution">
    <text evidence="7">The sequence shown here is derived from an EMBL/GenBank/DDBJ whole genome shotgun (WGS) entry which is preliminary data.</text>
</comment>
<evidence type="ECO:0000313" key="7">
    <source>
        <dbReference type="EMBL" id="MFC5754053.1"/>
    </source>
</evidence>
<evidence type="ECO:0000313" key="8">
    <source>
        <dbReference type="Proteomes" id="UP001596074"/>
    </source>
</evidence>
<sequence>MVRQEPDEAERVDGGPATEPLGEELPSWQRRSVERSLEGARTRARQRSDRFVNAALEFILEEGSVDFTIQDVVDRSGMSVRTFYSFFDGKDSLLLAIYETILRKTAVPILRELCDKETEPVLRLRALLSGLTERTATTNPTYRALSVFHLRLAESRSRDLAHALNPLRGFIVELLSEVEAAGKLRGDLDITAQAELLLELLLANAHTSILSGVRRAGPEDMWAFCSAAVLRTTS</sequence>
<evidence type="ECO:0000256" key="2">
    <source>
        <dbReference type="ARBA" id="ARBA00023125"/>
    </source>
</evidence>
<dbReference type="Gene3D" id="1.10.357.10">
    <property type="entry name" value="Tetracycline Repressor, domain 2"/>
    <property type="match status" value="1"/>
</dbReference>
<feature type="DNA-binding region" description="H-T-H motif" evidence="4">
    <location>
        <begin position="68"/>
        <end position="87"/>
    </location>
</feature>
<dbReference type="Pfam" id="PF00440">
    <property type="entry name" value="TetR_N"/>
    <property type="match status" value="1"/>
</dbReference>
<feature type="domain" description="HTH tetR-type" evidence="6">
    <location>
        <begin position="45"/>
        <end position="105"/>
    </location>
</feature>
<dbReference type="PROSITE" id="PS50977">
    <property type="entry name" value="HTH_TETR_2"/>
    <property type="match status" value="1"/>
</dbReference>
<accession>A0ABW1AHV5</accession>
<protein>
    <submittedName>
        <fullName evidence="7">TetR/AcrR family transcriptional regulator</fullName>
    </submittedName>
</protein>
<evidence type="ECO:0000256" key="3">
    <source>
        <dbReference type="ARBA" id="ARBA00023163"/>
    </source>
</evidence>
<name>A0ABW1AHV5_9ACTN</name>
<feature type="region of interest" description="Disordered" evidence="5">
    <location>
        <begin position="1"/>
        <end position="33"/>
    </location>
</feature>
<organism evidence="7 8">
    <name type="scientific">Actinomadura rugatobispora</name>
    <dbReference type="NCBI Taxonomy" id="1994"/>
    <lineage>
        <taxon>Bacteria</taxon>
        <taxon>Bacillati</taxon>
        <taxon>Actinomycetota</taxon>
        <taxon>Actinomycetes</taxon>
        <taxon>Streptosporangiales</taxon>
        <taxon>Thermomonosporaceae</taxon>
        <taxon>Actinomadura</taxon>
    </lineage>
</organism>
<evidence type="ECO:0000259" key="6">
    <source>
        <dbReference type="PROSITE" id="PS50977"/>
    </source>
</evidence>
<dbReference type="EMBL" id="JBHSON010000134">
    <property type="protein sequence ID" value="MFC5754053.1"/>
    <property type="molecule type" value="Genomic_DNA"/>
</dbReference>
<dbReference type="InterPro" id="IPR001647">
    <property type="entry name" value="HTH_TetR"/>
</dbReference>
<keyword evidence="3" id="KW-0804">Transcription</keyword>
<proteinExistence type="predicted"/>
<dbReference type="SUPFAM" id="SSF46689">
    <property type="entry name" value="Homeodomain-like"/>
    <property type="match status" value="1"/>
</dbReference>
<evidence type="ECO:0000256" key="1">
    <source>
        <dbReference type="ARBA" id="ARBA00023015"/>
    </source>
</evidence>
<gene>
    <name evidence="7" type="ORF">ACFPZN_51260</name>
</gene>
<dbReference type="InterPro" id="IPR009057">
    <property type="entry name" value="Homeodomain-like_sf"/>
</dbReference>